<evidence type="ECO:0000313" key="3">
    <source>
        <dbReference type="Proteomes" id="UP000188184"/>
    </source>
</evidence>
<accession>A0A1Q2L1T7</accession>
<dbReference type="EMBL" id="CP019640">
    <property type="protein sequence ID" value="AQQ54334.1"/>
    <property type="molecule type" value="Genomic_DNA"/>
</dbReference>
<feature type="transmembrane region" description="Helical" evidence="1">
    <location>
        <begin position="26"/>
        <end position="49"/>
    </location>
</feature>
<proteinExistence type="predicted"/>
<reference evidence="2 3" key="1">
    <citation type="submission" date="2017-02" db="EMBL/GenBank/DDBJ databases">
        <title>The complete genomic sequence of a novel cold adapted crude oil-degrading bacterium Planococcus qaidamina Y42.</title>
        <authorList>
            <person name="Yang R."/>
        </authorList>
    </citation>
    <scope>NUCLEOTIDE SEQUENCE [LARGE SCALE GENOMIC DNA]</scope>
    <source>
        <strain evidence="2 3">Y42</strain>
    </source>
</reference>
<keyword evidence="1" id="KW-0472">Membrane</keyword>
<dbReference type="OrthoDB" id="2428238at2"/>
<dbReference type="KEGG" id="pmar:B0X71_15330"/>
<dbReference type="AlphaFoldDB" id="A0A1Q2L1T7"/>
<evidence type="ECO:0000313" key="2">
    <source>
        <dbReference type="EMBL" id="AQQ54334.1"/>
    </source>
</evidence>
<sequence length="83" mass="8977">MDDFRQKIKAIIQTDGSAAPEPVKKAAMGCLSVVLLVVSVLILLISMGLFQDGSWLFGSVLFLFFLLTAVMAVTAFPLKQDSL</sequence>
<name>A0A1Q2L1T7_9BACL</name>
<gene>
    <name evidence="2" type="ORF">B0X71_15330</name>
</gene>
<evidence type="ECO:0000256" key="1">
    <source>
        <dbReference type="SAM" id="Phobius"/>
    </source>
</evidence>
<dbReference type="Proteomes" id="UP000188184">
    <property type="component" value="Chromosome"/>
</dbReference>
<keyword evidence="1" id="KW-0812">Transmembrane</keyword>
<organism evidence="2 3">
    <name type="scientific">Planococcus lenghuensis</name>
    <dbReference type="NCBI Taxonomy" id="2213202"/>
    <lineage>
        <taxon>Bacteria</taxon>
        <taxon>Bacillati</taxon>
        <taxon>Bacillota</taxon>
        <taxon>Bacilli</taxon>
        <taxon>Bacillales</taxon>
        <taxon>Caryophanaceae</taxon>
        <taxon>Planococcus</taxon>
    </lineage>
</organism>
<keyword evidence="3" id="KW-1185">Reference proteome</keyword>
<dbReference type="RefSeq" id="WP_077590225.1">
    <property type="nucleotide sequence ID" value="NZ_CP019640.1"/>
</dbReference>
<protein>
    <submittedName>
        <fullName evidence="2">Uncharacterized protein</fullName>
    </submittedName>
</protein>
<feature type="transmembrane region" description="Helical" evidence="1">
    <location>
        <begin position="55"/>
        <end position="78"/>
    </location>
</feature>
<keyword evidence="1" id="KW-1133">Transmembrane helix</keyword>